<proteinExistence type="predicted"/>
<reference evidence="1 2" key="1">
    <citation type="journal article" date="2024" name="Proc. Natl. Acad. Sci. U.S.A.">
        <title>The evolutionary genomics of adaptation to stress in wild rhizobium bacteria.</title>
        <authorList>
            <person name="Kehlet-Delgado H."/>
            <person name="Montoya A.P."/>
            <person name="Jensen K.T."/>
            <person name="Wendlandt C.E."/>
            <person name="Dexheimer C."/>
            <person name="Roberts M."/>
            <person name="Torres Martinez L."/>
            <person name="Friesen M.L."/>
            <person name="Griffitts J.S."/>
            <person name="Porter S.S."/>
        </authorList>
    </citation>
    <scope>NUCLEOTIDE SEQUENCE [LARGE SCALE GENOMIC DNA]</scope>
    <source>
        <strain evidence="1 2">M0468</strain>
    </source>
</reference>
<dbReference type="EMBL" id="JAMYRI010000009">
    <property type="protein sequence ID" value="MER9285672.1"/>
    <property type="molecule type" value="Genomic_DNA"/>
</dbReference>
<comment type="caution">
    <text evidence="1">The sequence shown here is derived from an EMBL/GenBank/DDBJ whole genome shotgun (WGS) entry which is preliminary data.</text>
</comment>
<dbReference type="Proteomes" id="UP001480082">
    <property type="component" value="Unassembled WGS sequence"/>
</dbReference>
<gene>
    <name evidence="1" type="ORF">NKI81_17150</name>
</gene>
<keyword evidence="1" id="KW-0012">Acyltransferase</keyword>
<protein>
    <submittedName>
        <fullName evidence="1">Acyltransferase family protein</fullName>
    </submittedName>
</protein>
<accession>A0ACC6T0V9</accession>
<sequence>MTHREVWLDAAKGVGILLVVSAHIAGAGSSRWDGIFANAVLLFHMPLFFVISGYVYKPADRSQLFWKKVASLLVPYAAFLSFLTLAVIVRKILLHDVLAPWQLREMVVNDILGGMRLWQDFGVFWFVTCLFLTQIIYNEAAAWTKGPDTLRMIGFIVVCVAVGYAIQIHWPMNRSPLAVAAVPIALCCYWFGDLLRTRQFRPRTLSLFVATVGVVALAAAANGADIQFNMKYSIFGPPVLGLLIALALSVTVLMLVRRAAAIAAISVPMAKLGEASLVIMFLHQFFQFSLRSVGVGNEAVLLLAAVSGPYVIYLLLRRSAWLSPWFLGTGTGAPGRAIAWVRNGLGWRLERYRADAVRSLKPEVAKALIALRWPLRRKGRPHGLSAELIVSLTSYPKRFSTLHLTLRCLLSQTVAPDRIILWVTAEDAAQLPASVTYLKSQGLEIRFCKDIRSYKKIVPALLAFPTAYIVTADDDVYYSARWLEELVERADERTVVFHRGHAVAFDDNGQIAAYNNWTYDVAEAAGMLFPTGVGGVLYGPKSLSPEVVDEEMFTKLCPQGDDIWLFWMGRRVGSTYVKTPGRWIEFPWKGSQDSALHLSNVGAGGNDHQISELASHFGVPHINRLSREELAGSSVRVEQLLATIKKAVDKNGVLTPEESRQLWTTGSLDTPEA</sequence>
<keyword evidence="1" id="KW-0808">Transferase</keyword>
<name>A0ACC6T0V9_9HYPH</name>
<evidence type="ECO:0000313" key="2">
    <source>
        <dbReference type="Proteomes" id="UP001480082"/>
    </source>
</evidence>
<evidence type="ECO:0000313" key="1">
    <source>
        <dbReference type="EMBL" id="MER9285672.1"/>
    </source>
</evidence>
<keyword evidence="2" id="KW-1185">Reference proteome</keyword>
<organism evidence="1 2">
    <name type="scientific">Mesorhizobium australicum</name>
    <dbReference type="NCBI Taxonomy" id="536018"/>
    <lineage>
        <taxon>Bacteria</taxon>
        <taxon>Pseudomonadati</taxon>
        <taxon>Pseudomonadota</taxon>
        <taxon>Alphaproteobacteria</taxon>
        <taxon>Hyphomicrobiales</taxon>
        <taxon>Phyllobacteriaceae</taxon>
        <taxon>Mesorhizobium</taxon>
    </lineage>
</organism>